<dbReference type="AlphaFoldDB" id="A0A829ZAT6"/>
<reference evidence="1 2" key="1">
    <citation type="journal article" date="2020" name="Microbiome">
        <title>Single-cell genomics of uncultured bacteria reveals dietary fiber responders in the mouse gut microbiota.</title>
        <authorList>
            <person name="Chijiiwa R."/>
            <person name="Hosokawa M."/>
            <person name="Kogawa M."/>
            <person name="Nishikawa Y."/>
            <person name="Ide K."/>
            <person name="Sakanashi C."/>
            <person name="Takahashi K."/>
            <person name="Takeyama H."/>
        </authorList>
    </citation>
    <scope>NUCLEOTIDE SEQUENCE [LARGE SCALE GENOMIC DNA]</scope>
    <source>
        <strain evidence="1">IMSAGC_017</strain>
    </source>
</reference>
<organism evidence="1 2">
    <name type="scientific">Thomasclavelia cocleata</name>
    <dbReference type="NCBI Taxonomy" id="69824"/>
    <lineage>
        <taxon>Bacteria</taxon>
        <taxon>Bacillati</taxon>
        <taxon>Bacillota</taxon>
        <taxon>Erysipelotrichia</taxon>
        <taxon>Erysipelotrichales</taxon>
        <taxon>Coprobacillaceae</taxon>
        <taxon>Thomasclavelia</taxon>
    </lineage>
</organism>
<comment type="caution">
    <text evidence="1">The sequence shown here is derived from an EMBL/GenBank/DDBJ whole genome shotgun (WGS) entry which is preliminary data.</text>
</comment>
<dbReference type="Proteomes" id="UP000490821">
    <property type="component" value="Unassembled WGS sequence"/>
</dbReference>
<evidence type="ECO:0000313" key="2">
    <source>
        <dbReference type="Proteomes" id="UP000490821"/>
    </source>
</evidence>
<gene>
    <name evidence="1" type="ORF">IMSAGC017_01596</name>
</gene>
<evidence type="ECO:0000313" key="1">
    <source>
        <dbReference type="EMBL" id="GFI41551.1"/>
    </source>
</evidence>
<name>A0A829ZAT6_9FIRM</name>
<accession>A0A829ZAT6</accession>
<sequence length="87" mass="10407">MIYFSSHGTYDQQLGKLIIRVEHKVLPNKKIVDRIYAPCFISNIERQNYSFSRMNFKDRDEFSFIIDVKLLENVKRVTLKNLLLIKI</sequence>
<dbReference type="EMBL" id="BLMI01000191">
    <property type="protein sequence ID" value="GFI41551.1"/>
    <property type="molecule type" value="Genomic_DNA"/>
</dbReference>
<dbReference type="RefSeq" id="WP_172472808.1">
    <property type="nucleotide sequence ID" value="NZ_BLMI01000191.1"/>
</dbReference>
<proteinExistence type="predicted"/>
<protein>
    <submittedName>
        <fullName evidence="1">Uncharacterized protein</fullName>
    </submittedName>
</protein>